<organism evidence="3">
    <name type="scientific">Caldiarchaeum subterraneum</name>
    <dbReference type="NCBI Taxonomy" id="311458"/>
    <lineage>
        <taxon>Archaea</taxon>
        <taxon>Nitrososphaerota</taxon>
        <taxon>Candidatus Caldarchaeales</taxon>
        <taxon>Candidatus Caldarchaeaceae</taxon>
        <taxon>Candidatus Caldarchaeum</taxon>
    </lineage>
</organism>
<dbReference type="Gene3D" id="2.60.120.380">
    <property type="match status" value="1"/>
</dbReference>
<dbReference type="EMBL" id="DRWN01000055">
    <property type="protein sequence ID" value="HHK68778.1"/>
    <property type="molecule type" value="Genomic_DNA"/>
</dbReference>
<comment type="caution">
    <text evidence="3">The sequence shown here is derived from an EMBL/GenBank/DDBJ whole genome shotgun (WGS) entry which is preliminary data.</text>
</comment>
<gene>
    <name evidence="3" type="ORF">ENM11_06475</name>
</gene>
<name>A0A7C5LAA9_CALS0</name>
<feature type="region of interest" description="Disordered" evidence="1">
    <location>
        <begin position="210"/>
        <end position="238"/>
    </location>
</feature>
<evidence type="ECO:0000256" key="1">
    <source>
        <dbReference type="SAM" id="MobiDB-lite"/>
    </source>
</evidence>
<evidence type="ECO:0000313" key="3">
    <source>
        <dbReference type="EMBL" id="HHK68778.1"/>
    </source>
</evidence>
<protein>
    <submittedName>
        <fullName evidence="3">Uncharacterized protein</fullName>
    </submittedName>
</protein>
<keyword evidence="2" id="KW-0812">Transmembrane</keyword>
<keyword evidence="2" id="KW-0472">Membrane</keyword>
<feature type="compositionally biased region" description="Basic and acidic residues" evidence="1">
    <location>
        <begin position="212"/>
        <end position="222"/>
    </location>
</feature>
<keyword evidence="2" id="KW-1133">Transmembrane helix</keyword>
<feature type="compositionally biased region" description="Low complexity" evidence="1">
    <location>
        <begin position="225"/>
        <end position="238"/>
    </location>
</feature>
<evidence type="ECO:0000256" key="2">
    <source>
        <dbReference type="SAM" id="Phobius"/>
    </source>
</evidence>
<feature type="transmembrane region" description="Helical" evidence="2">
    <location>
        <begin position="181"/>
        <end position="202"/>
    </location>
</feature>
<reference evidence="3" key="1">
    <citation type="journal article" date="2020" name="mSystems">
        <title>Genome- and Community-Level Interaction Insights into Carbon Utilization and Element Cycling Functions of Hydrothermarchaeota in Hydrothermal Sediment.</title>
        <authorList>
            <person name="Zhou Z."/>
            <person name="Liu Y."/>
            <person name="Xu W."/>
            <person name="Pan J."/>
            <person name="Luo Z.H."/>
            <person name="Li M."/>
        </authorList>
    </citation>
    <scope>NUCLEOTIDE SEQUENCE [LARGE SCALE GENOMIC DNA]</scope>
    <source>
        <strain evidence="3">SpSt-1056</strain>
    </source>
</reference>
<sequence>MKTVKALLLILATASLLFSSAQEVVPGVGFNSALEIRPGTYSFYLAAGEVHFFKVVLEPGDIMVAMVRMASNQDFDLYLLNPMRELVGQSVRAAGVTDAVEYIAAERGPHYIVVAGFGGSTGTYSLTISVQKPKTVTQTVTATVTQKITETATLLSIVTNTIVSERVATVVETRSVDVERIPWTALGLAVLAGALLYTGYAASDALKTMAKRGPEPKAEEKPLMPQQTQQQEQQEQPT</sequence>
<dbReference type="AlphaFoldDB" id="A0A7C5LAA9"/>
<accession>A0A7C5LAA9</accession>
<proteinExistence type="predicted"/>